<keyword evidence="2" id="KW-1185">Reference proteome</keyword>
<sequence length="129" mass="13453">MRIRIAVTAAPITAGSSPSPSDCRSPCGQTCTTCSATCCVPATCSTIAVAALRRAVGAIIEGRSALLVLDSALLILVEGALQLIFVVTFVRTHRNWFTGAASTAPISRHGSRLKARPLLTVPVRGARHD</sequence>
<dbReference type="RefSeq" id="WP_204061368.1">
    <property type="nucleotide sequence ID" value="NZ_BAAAGP010000013.1"/>
</dbReference>
<dbReference type="EMBL" id="BOOC01000057">
    <property type="protein sequence ID" value="GIH44373.1"/>
    <property type="molecule type" value="Genomic_DNA"/>
</dbReference>
<accession>A0ABQ4GBL3</accession>
<dbReference type="Proteomes" id="UP000603904">
    <property type="component" value="Unassembled WGS sequence"/>
</dbReference>
<name>A0ABQ4GBL3_9ACTN</name>
<protein>
    <submittedName>
        <fullName evidence="1">Uncharacterized protein</fullName>
    </submittedName>
</protein>
<reference evidence="1 2" key="1">
    <citation type="submission" date="2021-01" db="EMBL/GenBank/DDBJ databases">
        <title>Whole genome shotgun sequence of Microbispora corallina NBRC 16416.</title>
        <authorList>
            <person name="Komaki H."/>
            <person name="Tamura T."/>
        </authorList>
    </citation>
    <scope>NUCLEOTIDE SEQUENCE [LARGE SCALE GENOMIC DNA]</scope>
    <source>
        <strain evidence="1 2">NBRC 16416</strain>
    </source>
</reference>
<evidence type="ECO:0000313" key="2">
    <source>
        <dbReference type="Proteomes" id="UP000603904"/>
    </source>
</evidence>
<organism evidence="1 2">
    <name type="scientific">Microbispora corallina</name>
    <dbReference type="NCBI Taxonomy" id="83302"/>
    <lineage>
        <taxon>Bacteria</taxon>
        <taxon>Bacillati</taxon>
        <taxon>Actinomycetota</taxon>
        <taxon>Actinomycetes</taxon>
        <taxon>Streptosporangiales</taxon>
        <taxon>Streptosporangiaceae</taxon>
        <taxon>Microbispora</taxon>
    </lineage>
</organism>
<proteinExistence type="predicted"/>
<comment type="caution">
    <text evidence="1">The sequence shown here is derived from an EMBL/GenBank/DDBJ whole genome shotgun (WGS) entry which is preliminary data.</text>
</comment>
<gene>
    <name evidence="1" type="ORF">Mco01_73730</name>
</gene>
<evidence type="ECO:0000313" key="1">
    <source>
        <dbReference type="EMBL" id="GIH44373.1"/>
    </source>
</evidence>